<proteinExistence type="predicted"/>
<comment type="caution">
    <text evidence="1">The sequence shown here is derived from an EMBL/GenBank/DDBJ whole genome shotgun (WGS) entry which is preliminary data.</text>
</comment>
<dbReference type="Pfam" id="PF13552">
    <property type="entry name" value="DUF4127"/>
    <property type="match status" value="1"/>
</dbReference>
<sequence length="257" mass="29668">MSTPCSLLISTEQLIYGGLINSRISNTSYDELNSRLNTLVGLKREFASKLQIYLSSVIMRIPAYNEDFEEPDYWATYGRLIYLWSFYTDRYAVLHNPADEEQVQNLEKQIPTNILNEFIWRRARNYNLTYTLLHDYMKIYFERIWLTLDDNAEYGLNKAEERKLIELINDPSVNISSKVNIYPGADEVSLAILSQIVVNNEQKQQESSIPTVSVVFRNVTTQNYIPNYEGAPLNASVLKQITAVGGQYIEYENETSA</sequence>
<name>A0A8S3J1C1_9BILA</name>
<dbReference type="InterPro" id="IPR025394">
    <property type="entry name" value="DUF4127"/>
</dbReference>
<dbReference type="Proteomes" id="UP000676336">
    <property type="component" value="Unassembled WGS sequence"/>
</dbReference>
<accession>A0A8S3J1C1</accession>
<dbReference type="AlphaFoldDB" id="A0A8S3J1C1"/>
<reference evidence="1" key="1">
    <citation type="submission" date="2021-02" db="EMBL/GenBank/DDBJ databases">
        <authorList>
            <person name="Nowell W R."/>
        </authorList>
    </citation>
    <scope>NUCLEOTIDE SEQUENCE</scope>
</reference>
<gene>
    <name evidence="1" type="ORF">SMN809_LOCUS77452</name>
</gene>
<evidence type="ECO:0000313" key="1">
    <source>
        <dbReference type="EMBL" id="CAF5207837.1"/>
    </source>
</evidence>
<organism evidence="1 2">
    <name type="scientific">Rotaria magnacalcarata</name>
    <dbReference type="NCBI Taxonomy" id="392030"/>
    <lineage>
        <taxon>Eukaryota</taxon>
        <taxon>Metazoa</taxon>
        <taxon>Spiralia</taxon>
        <taxon>Gnathifera</taxon>
        <taxon>Rotifera</taxon>
        <taxon>Eurotatoria</taxon>
        <taxon>Bdelloidea</taxon>
        <taxon>Philodinida</taxon>
        <taxon>Philodinidae</taxon>
        <taxon>Rotaria</taxon>
    </lineage>
</organism>
<dbReference type="EMBL" id="CAJOBI010337388">
    <property type="protein sequence ID" value="CAF5207837.1"/>
    <property type="molecule type" value="Genomic_DNA"/>
</dbReference>
<protein>
    <submittedName>
        <fullName evidence="1">Uncharacterized protein</fullName>
    </submittedName>
</protein>
<evidence type="ECO:0000313" key="2">
    <source>
        <dbReference type="Proteomes" id="UP000676336"/>
    </source>
</evidence>
<feature type="non-terminal residue" evidence="1">
    <location>
        <position position="257"/>
    </location>
</feature>
<feature type="non-terminal residue" evidence="1">
    <location>
        <position position="1"/>
    </location>
</feature>